<accession>A0A916LBT2</accession>
<proteinExistence type="predicted"/>
<name>A0A916LBT2_MYCTX</name>
<reference evidence="2" key="1">
    <citation type="submission" date="2015-03" db="EMBL/GenBank/DDBJ databases">
        <authorList>
            <consortium name="Pathogen Informatics"/>
        </authorList>
    </citation>
    <scope>NUCLEOTIDE SEQUENCE [LARGE SCALE GENOMIC DNA]</scope>
    <source>
        <strain evidence="2">N09902308</strain>
    </source>
</reference>
<organism evidence="1 2">
    <name type="scientific">Mycobacterium tuberculosis</name>
    <dbReference type="NCBI Taxonomy" id="1773"/>
    <lineage>
        <taxon>Bacteria</taxon>
        <taxon>Bacillati</taxon>
        <taxon>Actinomycetota</taxon>
        <taxon>Actinomycetes</taxon>
        <taxon>Mycobacteriales</taxon>
        <taxon>Mycobacteriaceae</taxon>
        <taxon>Mycobacterium</taxon>
        <taxon>Mycobacterium tuberculosis complex</taxon>
    </lineage>
</organism>
<dbReference type="AlphaFoldDB" id="A0A916LBT2"/>
<evidence type="ECO:0000313" key="2">
    <source>
        <dbReference type="Proteomes" id="UP000039021"/>
    </source>
</evidence>
<comment type="caution">
    <text evidence="1">The sequence shown here is derived from an EMBL/GenBank/DDBJ whole genome shotgun (WGS) entry which is preliminary data.</text>
</comment>
<gene>
    <name evidence="1" type="ORF">ERS007739_02296</name>
</gene>
<sequence>MPAPVTTTACTSGSPSARWIAARNCADISSVTAFRRSGSLTVMSATCLSTLSKTGSYWAIGHLRGLSLKATLGVDP</sequence>
<dbReference type="EMBL" id="CSBK01001031">
    <property type="protein sequence ID" value="COY23456.1"/>
    <property type="molecule type" value="Genomic_DNA"/>
</dbReference>
<protein>
    <submittedName>
        <fullName evidence="1">Uncharacterized protein</fullName>
    </submittedName>
</protein>
<evidence type="ECO:0000313" key="1">
    <source>
        <dbReference type="EMBL" id="COY23456.1"/>
    </source>
</evidence>
<dbReference type="Proteomes" id="UP000039021">
    <property type="component" value="Unassembled WGS sequence"/>
</dbReference>